<dbReference type="Pfam" id="PF13899">
    <property type="entry name" value="Thioredoxin_7"/>
    <property type="match status" value="1"/>
</dbReference>
<reference evidence="4 5" key="1">
    <citation type="submission" date="2016-10" db="EMBL/GenBank/DDBJ databases">
        <authorList>
            <person name="de Groot N.N."/>
        </authorList>
    </citation>
    <scope>NUCLEOTIDE SEQUENCE [LARGE SCALE GENOMIC DNA]</scope>
    <source>
        <strain evidence="4 5">DSM 527</strain>
    </source>
</reference>
<dbReference type="Gene3D" id="3.40.30.10">
    <property type="entry name" value="Glutaredoxin"/>
    <property type="match status" value="1"/>
</dbReference>
<dbReference type="InterPro" id="IPR036249">
    <property type="entry name" value="Thioredoxin-like_sf"/>
</dbReference>
<dbReference type="AlphaFoldDB" id="A0A1G8CU91"/>
<organism evidence="4 5">
    <name type="scientific">Chitinophaga filiformis</name>
    <name type="common">Myxococcus filiformis</name>
    <name type="synonym">Flexibacter filiformis</name>
    <dbReference type="NCBI Taxonomy" id="104663"/>
    <lineage>
        <taxon>Bacteria</taxon>
        <taxon>Pseudomonadati</taxon>
        <taxon>Bacteroidota</taxon>
        <taxon>Chitinophagia</taxon>
        <taxon>Chitinophagales</taxon>
        <taxon>Chitinophagaceae</taxon>
        <taxon>Chitinophaga</taxon>
    </lineage>
</organism>
<dbReference type="EMBL" id="FNBN01000013">
    <property type="protein sequence ID" value="SDH49018.1"/>
    <property type="molecule type" value="Genomic_DNA"/>
</dbReference>
<evidence type="ECO:0000313" key="5">
    <source>
        <dbReference type="Proteomes" id="UP000199045"/>
    </source>
</evidence>
<dbReference type="SUPFAM" id="SSF52833">
    <property type="entry name" value="Thioredoxin-like"/>
    <property type="match status" value="1"/>
</dbReference>
<feature type="domain" description="Thioredoxin" evidence="3">
    <location>
        <begin position="9"/>
        <end position="145"/>
    </location>
</feature>
<evidence type="ECO:0000256" key="1">
    <source>
        <dbReference type="ARBA" id="ARBA00022729"/>
    </source>
</evidence>
<dbReference type="PANTHER" id="PTHR15337">
    <property type="entry name" value="ANTERIOR GRADIENT PROTEIN-RELATED"/>
    <property type="match status" value="1"/>
</dbReference>
<dbReference type="PANTHER" id="PTHR15337:SF11">
    <property type="entry name" value="THIOREDOXIN DOMAIN-CONTAINING PROTEIN"/>
    <property type="match status" value="1"/>
</dbReference>
<keyword evidence="1 2" id="KW-0732">Signal</keyword>
<dbReference type="STRING" id="104663.SAMN04488121_11341"/>
<feature type="chain" id="PRO_5011586081" evidence="2">
    <location>
        <begin position="23"/>
        <end position="149"/>
    </location>
</feature>
<dbReference type="InterPro" id="IPR051099">
    <property type="entry name" value="AGR/TXD"/>
</dbReference>
<feature type="signal peptide" evidence="2">
    <location>
        <begin position="1"/>
        <end position="22"/>
    </location>
</feature>
<protein>
    <submittedName>
        <fullName evidence="4">Thioredoxin-like</fullName>
    </submittedName>
</protein>
<dbReference type="InterPro" id="IPR013766">
    <property type="entry name" value="Thioredoxin_domain"/>
</dbReference>
<dbReference type="Proteomes" id="UP000199045">
    <property type="component" value="Unassembled WGS sequence"/>
</dbReference>
<evidence type="ECO:0000313" key="4">
    <source>
        <dbReference type="EMBL" id="SDH49018.1"/>
    </source>
</evidence>
<accession>A0A1G8CU91</accession>
<gene>
    <name evidence="4" type="ORF">SAMN04488121_11341</name>
</gene>
<proteinExistence type="predicted"/>
<dbReference type="PROSITE" id="PS51352">
    <property type="entry name" value="THIOREDOXIN_2"/>
    <property type="match status" value="1"/>
</dbReference>
<evidence type="ECO:0000259" key="3">
    <source>
        <dbReference type="PROSITE" id="PS51352"/>
    </source>
</evidence>
<evidence type="ECO:0000256" key="2">
    <source>
        <dbReference type="SAM" id="SignalP"/>
    </source>
</evidence>
<name>A0A1G8CU91_CHIFI</name>
<sequence>MKMKYLFAGLIGLMAMSFTAWQPDFETAKKIAREKDQLILLNFSGSDWCGPCIRLKKEIFDSEQFSGMADTTLIMVNADFPRNKKNQPDKQVQLQNEALADKYNPMGKFPFTVLLNADGKVIASWDGLPKADAALFTRQVKSICDANKH</sequence>